<feature type="non-terminal residue" evidence="2">
    <location>
        <position position="1"/>
    </location>
</feature>
<reference evidence="2 3" key="1">
    <citation type="submission" date="2024-02" db="EMBL/GenBank/DDBJ databases">
        <authorList>
            <person name="Chen Y."/>
            <person name="Shah S."/>
            <person name="Dougan E. K."/>
            <person name="Thang M."/>
            <person name="Chan C."/>
        </authorList>
    </citation>
    <scope>NUCLEOTIDE SEQUENCE [LARGE SCALE GENOMIC DNA]</scope>
</reference>
<proteinExistence type="predicted"/>
<evidence type="ECO:0000313" key="3">
    <source>
        <dbReference type="Proteomes" id="UP001642464"/>
    </source>
</evidence>
<dbReference type="Proteomes" id="UP001642464">
    <property type="component" value="Unassembled WGS sequence"/>
</dbReference>
<protein>
    <submittedName>
        <fullName evidence="2">Uncharacterized protein</fullName>
    </submittedName>
</protein>
<feature type="region of interest" description="Disordered" evidence="1">
    <location>
        <begin position="165"/>
        <end position="235"/>
    </location>
</feature>
<dbReference type="EMBL" id="CAXAMM010015413">
    <property type="protein sequence ID" value="CAK9036279.1"/>
    <property type="molecule type" value="Genomic_DNA"/>
</dbReference>
<name>A0ABP0LDR1_9DINO</name>
<organism evidence="2 3">
    <name type="scientific">Durusdinium trenchii</name>
    <dbReference type="NCBI Taxonomy" id="1381693"/>
    <lineage>
        <taxon>Eukaryota</taxon>
        <taxon>Sar</taxon>
        <taxon>Alveolata</taxon>
        <taxon>Dinophyceae</taxon>
        <taxon>Suessiales</taxon>
        <taxon>Symbiodiniaceae</taxon>
        <taxon>Durusdinium</taxon>
    </lineage>
</organism>
<evidence type="ECO:0000313" key="2">
    <source>
        <dbReference type="EMBL" id="CAK9036279.1"/>
    </source>
</evidence>
<evidence type="ECO:0000256" key="1">
    <source>
        <dbReference type="SAM" id="MobiDB-lite"/>
    </source>
</evidence>
<accession>A0ABP0LDR1</accession>
<sequence length="248" mass="25900">DLVATALEAEKPETTLASVERTDAAMASESNPDLARMVSNAMIERCREANVNMVGSSGNVPEELVRSAVETALQSELAQAETRPDAGAPVSADASHSAYDAEVALFENRSMAEVSELVKSAVEEAVQCELASQAEVSMDGGHSAAVDADVALLAHRSVQEVLSAVAQPSEAEQPPAVPEQPAEVQPTQPVAPAQPERPVTLEQPVAPEQPVQQEEAPAMPEQPVEPVAPGGGIPMSPSIPITFDLFLV</sequence>
<comment type="caution">
    <text evidence="2">The sequence shown here is derived from an EMBL/GenBank/DDBJ whole genome shotgun (WGS) entry which is preliminary data.</text>
</comment>
<gene>
    <name evidence="2" type="ORF">SCF082_LOCUS21657</name>
</gene>
<keyword evidence="3" id="KW-1185">Reference proteome</keyword>